<name>A0A382QB74_9ZZZZ</name>
<evidence type="ECO:0000313" key="1">
    <source>
        <dbReference type="EMBL" id="SVC82297.1"/>
    </source>
</evidence>
<accession>A0A382QB74</accession>
<dbReference type="AlphaFoldDB" id="A0A382QB74"/>
<reference evidence="1" key="1">
    <citation type="submission" date="2018-05" db="EMBL/GenBank/DDBJ databases">
        <authorList>
            <person name="Lanie J.A."/>
            <person name="Ng W.-L."/>
            <person name="Kazmierczak K.M."/>
            <person name="Andrzejewski T.M."/>
            <person name="Davidsen T.M."/>
            <person name="Wayne K.J."/>
            <person name="Tettelin H."/>
            <person name="Glass J.I."/>
            <person name="Rusch D."/>
            <person name="Podicherti R."/>
            <person name="Tsui H.-C.T."/>
            <person name="Winkler M.E."/>
        </authorList>
    </citation>
    <scope>NUCLEOTIDE SEQUENCE</scope>
</reference>
<sequence>MVKRGLQFANVSDDSVILDHRVWFFCMWGVLGE</sequence>
<gene>
    <name evidence="1" type="ORF">METZ01_LOCUS335151</name>
</gene>
<organism evidence="1">
    <name type="scientific">marine metagenome</name>
    <dbReference type="NCBI Taxonomy" id="408172"/>
    <lineage>
        <taxon>unclassified sequences</taxon>
        <taxon>metagenomes</taxon>
        <taxon>ecological metagenomes</taxon>
    </lineage>
</organism>
<proteinExistence type="predicted"/>
<dbReference type="EMBL" id="UINC01112978">
    <property type="protein sequence ID" value="SVC82297.1"/>
    <property type="molecule type" value="Genomic_DNA"/>
</dbReference>
<protein>
    <submittedName>
        <fullName evidence="1">Uncharacterized protein</fullName>
    </submittedName>
</protein>